<evidence type="ECO:0000256" key="10">
    <source>
        <dbReference type="RuleBase" id="RU003826"/>
    </source>
</evidence>
<evidence type="ECO:0000259" key="12">
    <source>
        <dbReference type="Pfam" id="PF02581"/>
    </source>
</evidence>
<dbReference type="UniPathway" id="UPA00060">
    <property type="reaction ID" value="UER00141"/>
</dbReference>
<dbReference type="SUPFAM" id="SSF51391">
    <property type="entry name" value="Thiamin phosphate synthase"/>
    <property type="match status" value="1"/>
</dbReference>
<reference evidence="13 14" key="1">
    <citation type="submission" date="2018-05" db="EMBL/GenBank/DDBJ databases">
        <title>Genomic Encyclopedia of Type Strains, Phase IV (KMG-IV): sequencing the most valuable type-strain genomes for metagenomic binning, comparative biology and taxonomic classification.</title>
        <authorList>
            <person name="Goeker M."/>
        </authorList>
    </citation>
    <scope>NUCLEOTIDE SEQUENCE [LARGE SCALE GENOMIC DNA]</scope>
    <source>
        <strain evidence="13 14">DSM 28816</strain>
    </source>
</reference>
<comment type="function">
    <text evidence="9">Condenses 4-methyl-5-(beta-hydroxyethyl)thiazole monophosphate (THZ-P) and 2-methyl-4-amino-5-hydroxymethyl pyrimidine pyrophosphate (HMP-PP) to form thiamine monophosphate (TMP).</text>
</comment>
<evidence type="ECO:0000256" key="8">
    <source>
        <dbReference type="ARBA" id="ARBA00047883"/>
    </source>
</evidence>
<feature type="binding site" evidence="9">
    <location>
        <position position="94"/>
    </location>
    <ligand>
        <name>4-amino-2-methyl-5-(diphosphooxymethyl)pyrimidine</name>
        <dbReference type="ChEBI" id="CHEBI:57841"/>
    </ligand>
</feature>
<dbReference type="InterPro" id="IPR034291">
    <property type="entry name" value="TMP_synthase"/>
</dbReference>
<comment type="cofactor">
    <cofactor evidence="9">
        <name>Mg(2+)</name>
        <dbReference type="ChEBI" id="CHEBI:18420"/>
    </cofactor>
    <text evidence="9">Binds 1 Mg(2+) ion per subunit.</text>
</comment>
<dbReference type="NCBIfam" id="TIGR00693">
    <property type="entry name" value="thiE"/>
    <property type="match status" value="1"/>
</dbReference>
<dbReference type="InterPro" id="IPR022998">
    <property type="entry name" value="ThiamineP_synth_TenI"/>
</dbReference>
<keyword evidence="2 9" id="KW-0808">Transferase</keyword>
<feature type="binding site" evidence="9">
    <location>
        <position position="150"/>
    </location>
    <ligand>
        <name>2-[(2R,5Z)-2-carboxy-4-methylthiazol-5(2H)-ylidene]ethyl phosphate</name>
        <dbReference type="ChEBI" id="CHEBI:62899"/>
    </ligand>
</feature>
<feature type="binding site" evidence="9">
    <location>
        <position position="55"/>
    </location>
    <ligand>
        <name>4-amino-2-methyl-5-(diphosphooxymethyl)pyrimidine</name>
        <dbReference type="ChEBI" id="CHEBI:57841"/>
    </ligand>
</feature>
<dbReference type="GO" id="GO:0004789">
    <property type="term" value="F:thiamine-phosphate diphosphorylase activity"/>
    <property type="evidence" value="ECO:0007669"/>
    <property type="project" value="UniProtKB-UniRule"/>
</dbReference>
<dbReference type="InterPro" id="IPR013785">
    <property type="entry name" value="Aldolase_TIM"/>
</dbReference>
<evidence type="ECO:0000256" key="4">
    <source>
        <dbReference type="ARBA" id="ARBA00022842"/>
    </source>
</evidence>
<organism evidence="13 14">
    <name type="scientific">Lachnotalea glycerini</name>
    <dbReference type="NCBI Taxonomy" id="1763509"/>
    <lineage>
        <taxon>Bacteria</taxon>
        <taxon>Bacillati</taxon>
        <taxon>Bacillota</taxon>
        <taxon>Clostridia</taxon>
        <taxon>Lachnospirales</taxon>
        <taxon>Lachnospiraceae</taxon>
        <taxon>Lachnotalea</taxon>
    </lineage>
</organism>
<dbReference type="EMBL" id="QICS01000009">
    <property type="protein sequence ID" value="PXV87858.1"/>
    <property type="molecule type" value="Genomic_DNA"/>
</dbReference>
<evidence type="ECO:0000313" key="13">
    <source>
        <dbReference type="EMBL" id="PXV87858.1"/>
    </source>
</evidence>
<dbReference type="Gene3D" id="3.20.20.70">
    <property type="entry name" value="Aldolase class I"/>
    <property type="match status" value="1"/>
</dbReference>
<feature type="binding site" evidence="9">
    <location>
        <position position="123"/>
    </location>
    <ligand>
        <name>4-amino-2-methyl-5-(diphosphooxymethyl)pyrimidine</name>
        <dbReference type="ChEBI" id="CHEBI:57841"/>
    </ligand>
</feature>
<dbReference type="GO" id="GO:0009228">
    <property type="term" value="P:thiamine biosynthetic process"/>
    <property type="evidence" value="ECO:0007669"/>
    <property type="project" value="UniProtKB-KW"/>
</dbReference>
<name>A0A318EJI9_9FIRM</name>
<evidence type="ECO:0000256" key="2">
    <source>
        <dbReference type="ARBA" id="ARBA00022679"/>
    </source>
</evidence>
<feature type="binding site" evidence="9">
    <location>
        <position position="75"/>
    </location>
    <ligand>
        <name>Mg(2+)</name>
        <dbReference type="ChEBI" id="CHEBI:18420"/>
    </ligand>
</feature>
<keyword evidence="3 9" id="KW-0479">Metal-binding</keyword>
<evidence type="ECO:0000256" key="3">
    <source>
        <dbReference type="ARBA" id="ARBA00022723"/>
    </source>
</evidence>
<protein>
    <recommendedName>
        <fullName evidence="9">Thiamine-phosphate synthase</fullName>
        <shortName evidence="9">TP synthase</shortName>
        <shortName evidence="9">TPS</shortName>
        <ecNumber evidence="9">2.5.1.3</ecNumber>
    </recommendedName>
    <alternativeName>
        <fullName evidence="9">Thiamine-phosphate pyrophosphorylase</fullName>
        <shortName evidence="9">TMP pyrophosphorylase</shortName>
        <shortName evidence="9">TMP-PPase</shortName>
    </alternativeName>
</protein>
<comment type="catalytic activity">
    <reaction evidence="8 9 10">
        <text>2-[(2R,5Z)-2-carboxy-4-methylthiazol-5(2H)-ylidene]ethyl phosphate + 4-amino-2-methyl-5-(diphosphooxymethyl)pyrimidine + 2 H(+) = thiamine phosphate + CO2 + diphosphate</text>
        <dbReference type="Rhea" id="RHEA:47844"/>
        <dbReference type="ChEBI" id="CHEBI:15378"/>
        <dbReference type="ChEBI" id="CHEBI:16526"/>
        <dbReference type="ChEBI" id="CHEBI:33019"/>
        <dbReference type="ChEBI" id="CHEBI:37575"/>
        <dbReference type="ChEBI" id="CHEBI:57841"/>
        <dbReference type="ChEBI" id="CHEBI:62899"/>
        <dbReference type="EC" id="2.5.1.3"/>
    </reaction>
</comment>
<comment type="catalytic activity">
    <reaction evidence="7 9 10">
        <text>2-(2-carboxy-4-methylthiazol-5-yl)ethyl phosphate + 4-amino-2-methyl-5-(diphosphooxymethyl)pyrimidine + 2 H(+) = thiamine phosphate + CO2 + diphosphate</text>
        <dbReference type="Rhea" id="RHEA:47848"/>
        <dbReference type="ChEBI" id="CHEBI:15378"/>
        <dbReference type="ChEBI" id="CHEBI:16526"/>
        <dbReference type="ChEBI" id="CHEBI:33019"/>
        <dbReference type="ChEBI" id="CHEBI:37575"/>
        <dbReference type="ChEBI" id="CHEBI:57841"/>
        <dbReference type="ChEBI" id="CHEBI:62890"/>
        <dbReference type="EC" id="2.5.1.3"/>
    </reaction>
</comment>
<dbReference type="PANTHER" id="PTHR20857">
    <property type="entry name" value="THIAMINE-PHOSPHATE PYROPHOSPHORYLASE"/>
    <property type="match status" value="1"/>
</dbReference>
<evidence type="ECO:0000256" key="9">
    <source>
        <dbReference type="HAMAP-Rule" id="MF_00097"/>
    </source>
</evidence>
<dbReference type="EC" id="2.5.1.3" evidence="9"/>
<dbReference type="AlphaFoldDB" id="A0A318EJI9"/>
<dbReference type="CDD" id="cd00564">
    <property type="entry name" value="TMP_TenI"/>
    <property type="match status" value="1"/>
</dbReference>
<dbReference type="GO" id="GO:0009229">
    <property type="term" value="P:thiamine diphosphate biosynthetic process"/>
    <property type="evidence" value="ECO:0007669"/>
    <property type="project" value="UniProtKB-UniRule"/>
</dbReference>
<dbReference type="FunFam" id="3.20.20.70:FF:000096">
    <property type="entry name" value="Thiamine-phosphate synthase"/>
    <property type="match status" value="1"/>
</dbReference>
<evidence type="ECO:0000313" key="14">
    <source>
        <dbReference type="Proteomes" id="UP000247523"/>
    </source>
</evidence>
<comment type="catalytic activity">
    <reaction evidence="6 9 10">
        <text>4-methyl-5-(2-phosphooxyethyl)-thiazole + 4-amino-2-methyl-5-(diphosphooxymethyl)pyrimidine + H(+) = thiamine phosphate + diphosphate</text>
        <dbReference type="Rhea" id="RHEA:22328"/>
        <dbReference type="ChEBI" id="CHEBI:15378"/>
        <dbReference type="ChEBI" id="CHEBI:33019"/>
        <dbReference type="ChEBI" id="CHEBI:37575"/>
        <dbReference type="ChEBI" id="CHEBI:57841"/>
        <dbReference type="ChEBI" id="CHEBI:58296"/>
        <dbReference type="EC" id="2.5.1.3"/>
    </reaction>
</comment>
<dbReference type="Proteomes" id="UP000247523">
    <property type="component" value="Unassembled WGS sequence"/>
</dbReference>
<dbReference type="InterPro" id="IPR036206">
    <property type="entry name" value="ThiamineP_synth_sf"/>
</dbReference>
<comment type="caution">
    <text evidence="9">Lacks conserved residue(s) required for the propagation of feature annotation.</text>
</comment>
<feature type="binding site" evidence="9">
    <location>
        <begin position="170"/>
        <end position="171"/>
    </location>
    <ligand>
        <name>2-[(2R,5Z)-2-carboxy-4-methylthiazol-5(2H)-ylidene]ethyl phosphate</name>
        <dbReference type="ChEBI" id="CHEBI:62899"/>
    </ligand>
</feature>
<comment type="pathway">
    <text evidence="1 9 11">Cofactor biosynthesis; thiamine diphosphate biosynthesis; thiamine phosphate from 4-amino-2-methyl-5-diphosphomethylpyrimidine and 4-methyl-5-(2-phosphoethyl)-thiazole: step 1/1.</text>
</comment>
<gene>
    <name evidence="9" type="primary">thiE</name>
    <name evidence="13" type="ORF">C8E03_109148</name>
</gene>
<comment type="similarity">
    <text evidence="9 10">Belongs to the thiamine-phosphate synthase family.</text>
</comment>
<evidence type="ECO:0000256" key="7">
    <source>
        <dbReference type="ARBA" id="ARBA00047851"/>
    </source>
</evidence>
<evidence type="ECO:0000256" key="6">
    <source>
        <dbReference type="ARBA" id="ARBA00047334"/>
    </source>
</evidence>
<dbReference type="PANTHER" id="PTHR20857:SF15">
    <property type="entry name" value="THIAMINE-PHOSPHATE SYNTHASE"/>
    <property type="match status" value="1"/>
</dbReference>
<dbReference type="GO" id="GO:0000287">
    <property type="term" value="F:magnesium ion binding"/>
    <property type="evidence" value="ECO:0007669"/>
    <property type="project" value="UniProtKB-UniRule"/>
</dbReference>
<sequence length="193" mass="21282">MAFRQNPCSRCRRGTQRWNHDGSVTGKELKYNNFLEEAFEIKALCKKYHVPFIINDDIEVALACDADGIHVGQHDMDILKVRERLGDDKLIGMSAQTVEQAKKAVESGADYLGVGAVFTTSTKPDADFVSYDTLKAICTVVDVPVCAIGGIYDFNINNLSGSGIDGVALISAIFAQDNIKKASERLFNCQRIW</sequence>
<proteinExistence type="inferred from homology"/>
<evidence type="ECO:0000256" key="5">
    <source>
        <dbReference type="ARBA" id="ARBA00022977"/>
    </source>
</evidence>
<feature type="domain" description="Thiamine phosphate synthase/TenI" evidence="12">
    <location>
        <begin position="27"/>
        <end position="173"/>
    </location>
</feature>
<feature type="binding site" evidence="9">
    <location>
        <begin position="120"/>
        <end position="122"/>
    </location>
    <ligand>
        <name>2-[(2R,5Z)-2-carboxy-4-methylthiazol-5(2H)-ylidene]ethyl phosphate</name>
        <dbReference type="ChEBI" id="CHEBI:62899"/>
    </ligand>
</feature>
<dbReference type="GO" id="GO:0005737">
    <property type="term" value="C:cytoplasm"/>
    <property type="evidence" value="ECO:0007669"/>
    <property type="project" value="TreeGrafter"/>
</dbReference>
<feature type="binding site" evidence="9">
    <location>
        <position position="56"/>
    </location>
    <ligand>
        <name>Mg(2+)</name>
        <dbReference type="ChEBI" id="CHEBI:18420"/>
    </ligand>
</feature>
<accession>A0A318EJI9</accession>
<keyword evidence="4 9" id="KW-0460">Magnesium</keyword>
<dbReference type="Pfam" id="PF02581">
    <property type="entry name" value="TMP-TENI"/>
    <property type="match status" value="1"/>
</dbReference>
<evidence type="ECO:0000256" key="11">
    <source>
        <dbReference type="RuleBase" id="RU004253"/>
    </source>
</evidence>
<evidence type="ECO:0000256" key="1">
    <source>
        <dbReference type="ARBA" id="ARBA00005165"/>
    </source>
</evidence>
<keyword evidence="5 9" id="KW-0784">Thiamine biosynthesis</keyword>
<comment type="caution">
    <text evidence="13">The sequence shown here is derived from an EMBL/GenBank/DDBJ whole genome shotgun (WGS) entry which is preliminary data.</text>
</comment>
<dbReference type="HAMAP" id="MF_00097">
    <property type="entry name" value="TMP_synthase"/>
    <property type="match status" value="1"/>
</dbReference>